<name>A0AAD9HEI6_9PEZI</name>
<dbReference type="EMBL" id="MU842910">
    <property type="protein sequence ID" value="KAK2026634.1"/>
    <property type="molecule type" value="Genomic_DNA"/>
</dbReference>
<dbReference type="Proteomes" id="UP001232148">
    <property type="component" value="Unassembled WGS sequence"/>
</dbReference>
<accession>A0AAD9HEI6</accession>
<comment type="caution">
    <text evidence="1">The sequence shown here is derived from an EMBL/GenBank/DDBJ whole genome shotgun (WGS) entry which is preliminary data.</text>
</comment>
<keyword evidence="2" id="KW-1185">Reference proteome</keyword>
<organism evidence="1 2">
    <name type="scientific">Colletotrichum zoysiae</name>
    <dbReference type="NCBI Taxonomy" id="1216348"/>
    <lineage>
        <taxon>Eukaryota</taxon>
        <taxon>Fungi</taxon>
        <taxon>Dikarya</taxon>
        <taxon>Ascomycota</taxon>
        <taxon>Pezizomycotina</taxon>
        <taxon>Sordariomycetes</taxon>
        <taxon>Hypocreomycetidae</taxon>
        <taxon>Glomerellales</taxon>
        <taxon>Glomerellaceae</taxon>
        <taxon>Colletotrichum</taxon>
        <taxon>Colletotrichum graminicola species complex</taxon>
    </lineage>
</organism>
<protein>
    <submittedName>
        <fullName evidence="1">Uncharacterized protein</fullName>
    </submittedName>
</protein>
<sequence>MNDLSPHTSFSPLCQTASNSRVGAMADMTLGDDCRLAVDSSSDVQNNRYDLSFSLFESAAGSYSVTVTYKCYIYS</sequence>
<proteinExistence type="predicted"/>
<evidence type="ECO:0000313" key="2">
    <source>
        <dbReference type="Proteomes" id="UP001232148"/>
    </source>
</evidence>
<reference evidence="1" key="1">
    <citation type="submission" date="2021-06" db="EMBL/GenBank/DDBJ databases">
        <title>Comparative genomics, transcriptomics and evolutionary studies reveal genomic signatures of adaptation to plant cell wall in hemibiotrophic fungi.</title>
        <authorList>
            <consortium name="DOE Joint Genome Institute"/>
            <person name="Baroncelli R."/>
            <person name="Diaz J.F."/>
            <person name="Benocci T."/>
            <person name="Peng M."/>
            <person name="Battaglia E."/>
            <person name="Haridas S."/>
            <person name="Andreopoulos W."/>
            <person name="Labutti K."/>
            <person name="Pangilinan J."/>
            <person name="Floch G.L."/>
            <person name="Makela M.R."/>
            <person name="Henrissat B."/>
            <person name="Grigoriev I.V."/>
            <person name="Crouch J.A."/>
            <person name="De Vries R.P."/>
            <person name="Sukno S.A."/>
            <person name="Thon M.R."/>
        </authorList>
    </citation>
    <scope>NUCLEOTIDE SEQUENCE</scope>
    <source>
        <strain evidence="1">MAFF235873</strain>
    </source>
</reference>
<gene>
    <name evidence="1" type="ORF">LX32DRAFT_695430</name>
</gene>
<evidence type="ECO:0000313" key="1">
    <source>
        <dbReference type="EMBL" id="KAK2026634.1"/>
    </source>
</evidence>
<dbReference type="AlphaFoldDB" id="A0AAD9HEI6"/>